<dbReference type="PANTHER" id="PTHR24104:SF59">
    <property type="entry name" value="TRIPARTITE MOTIF-CONTAINING PROTEIN 2-LIKE"/>
    <property type="match status" value="1"/>
</dbReference>
<dbReference type="AlphaFoldDB" id="A0A8B8CA08"/>
<dbReference type="GO" id="GO:0000209">
    <property type="term" value="P:protein polyubiquitination"/>
    <property type="evidence" value="ECO:0007669"/>
    <property type="project" value="TreeGrafter"/>
</dbReference>
<sequence>MALNQAQDVSVVNYRIHKSFSLDRAEYIFDIAYLGNFFHRKPGIGISVASAYDDHQDVYSPDISVFTRGIFIEYNALSKTVLYGKDNAVYQTTSQGLPGPYQESNLVWTQGTTSGFSLKGIAVCKSGKALLSLWNNKIGERSVGKVIVINPGRPMEECVKIFTDKNLPLLVCPTYIAKNGNGDICVSDVEAVVVTDAGGMLRFRYQGVSRNSNFEPYGLCCDSNCNIIIADMKNDKIHVIDKDGGFLHYVRYEGIKMPRALSIDENDNVYVGEWNTTSIKVISR</sequence>
<evidence type="ECO:0000313" key="2">
    <source>
        <dbReference type="RefSeq" id="XP_022312588.1"/>
    </source>
</evidence>
<dbReference type="PANTHER" id="PTHR24104">
    <property type="entry name" value="E3 UBIQUITIN-PROTEIN LIGASE NHLRC1-RELATED"/>
    <property type="match status" value="1"/>
</dbReference>
<dbReference type="Proteomes" id="UP000694844">
    <property type="component" value="Chromosome 10"/>
</dbReference>
<dbReference type="InterPro" id="IPR050952">
    <property type="entry name" value="TRIM-NHL_E3_ligases"/>
</dbReference>
<dbReference type="InterPro" id="IPR011042">
    <property type="entry name" value="6-blade_b-propeller_TolB-like"/>
</dbReference>
<dbReference type="RefSeq" id="XP_022312588.1">
    <property type="nucleotide sequence ID" value="XM_022456880.1"/>
</dbReference>
<dbReference type="GO" id="GO:0043161">
    <property type="term" value="P:proteasome-mediated ubiquitin-dependent protein catabolic process"/>
    <property type="evidence" value="ECO:0007669"/>
    <property type="project" value="TreeGrafter"/>
</dbReference>
<dbReference type="GeneID" id="111117709"/>
<evidence type="ECO:0000313" key="1">
    <source>
        <dbReference type="Proteomes" id="UP000694844"/>
    </source>
</evidence>
<dbReference type="Gene3D" id="2.120.10.30">
    <property type="entry name" value="TolB, C-terminal domain"/>
    <property type="match status" value="1"/>
</dbReference>
<proteinExistence type="predicted"/>
<dbReference type="OrthoDB" id="6161541at2759"/>
<name>A0A8B8CA08_CRAVI</name>
<accession>A0A8B8CA08</accession>
<dbReference type="KEGG" id="cvn:111117709"/>
<dbReference type="GO" id="GO:0061630">
    <property type="term" value="F:ubiquitin protein ligase activity"/>
    <property type="evidence" value="ECO:0007669"/>
    <property type="project" value="TreeGrafter"/>
</dbReference>
<dbReference type="SUPFAM" id="SSF101898">
    <property type="entry name" value="NHL repeat"/>
    <property type="match status" value="1"/>
</dbReference>
<reference evidence="2" key="1">
    <citation type="submission" date="2025-08" db="UniProtKB">
        <authorList>
            <consortium name="RefSeq"/>
        </authorList>
    </citation>
    <scope>IDENTIFICATION</scope>
    <source>
        <tissue evidence="2">Whole sample</tissue>
    </source>
</reference>
<organism evidence="1 2">
    <name type="scientific">Crassostrea virginica</name>
    <name type="common">Eastern oyster</name>
    <dbReference type="NCBI Taxonomy" id="6565"/>
    <lineage>
        <taxon>Eukaryota</taxon>
        <taxon>Metazoa</taxon>
        <taxon>Spiralia</taxon>
        <taxon>Lophotrochozoa</taxon>
        <taxon>Mollusca</taxon>
        <taxon>Bivalvia</taxon>
        <taxon>Autobranchia</taxon>
        <taxon>Pteriomorphia</taxon>
        <taxon>Ostreida</taxon>
        <taxon>Ostreoidea</taxon>
        <taxon>Ostreidae</taxon>
        <taxon>Crassostrea</taxon>
    </lineage>
</organism>
<protein>
    <submittedName>
        <fullName evidence="2">Uncharacterized protein LOC111117709</fullName>
    </submittedName>
</protein>
<keyword evidence="1" id="KW-1185">Reference proteome</keyword>
<gene>
    <name evidence="2" type="primary">LOC111117709</name>
</gene>